<dbReference type="AlphaFoldDB" id="A0A0E9QMP2"/>
<proteinExistence type="predicted"/>
<protein>
    <submittedName>
        <fullName evidence="1">Uncharacterized protein</fullName>
    </submittedName>
</protein>
<evidence type="ECO:0000313" key="1">
    <source>
        <dbReference type="EMBL" id="JAH18196.1"/>
    </source>
</evidence>
<reference evidence="1" key="1">
    <citation type="submission" date="2014-11" db="EMBL/GenBank/DDBJ databases">
        <authorList>
            <person name="Amaro Gonzalez C."/>
        </authorList>
    </citation>
    <scope>NUCLEOTIDE SEQUENCE</scope>
</reference>
<dbReference type="EMBL" id="GBXM01090381">
    <property type="protein sequence ID" value="JAH18196.1"/>
    <property type="molecule type" value="Transcribed_RNA"/>
</dbReference>
<accession>A0A0E9QMP2</accession>
<organism evidence="1">
    <name type="scientific">Anguilla anguilla</name>
    <name type="common">European freshwater eel</name>
    <name type="synonym">Muraena anguilla</name>
    <dbReference type="NCBI Taxonomy" id="7936"/>
    <lineage>
        <taxon>Eukaryota</taxon>
        <taxon>Metazoa</taxon>
        <taxon>Chordata</taxon>
        <taxon>Craniata</taxon>
        <taxon>Vertebrata</taxon>
        <taxon>Euteleostomi</taxon>
        <taxon>Actinopterygii</taxon>
        <taxon>Neopterygii</taxon>
        <taxon>Teleostei</taxon>
        <taxon>Anguilliformes</taxon>
        <taxon>Anguillidae</taxon>
        <taxon>Anguilla</taxon>
    </lineage>
</organism>
<sequence>MTIAFCMWPLQWQLGNQTTATSIPFFGGKGILFIYYSGISPFNNCLLRIV</sequence>
<name>A0A0E9QMP2_ANGAN</name>
<reference evidence="1" key="2">
    <citation type="journal article" date="2015" name="Fish Shellfish Immunol.">
        <title>Early steps in the European eel (Anguilla anguilla)-Vibrio vulnificus interaction in the gills: Role of the RtxA13 toxin.</title>
        <authorList>
            <person name="Callol A."/>
            <person name="Pajuelo D."/>
            <person name="Ebbesson L."/>
            <person name="Teles M."/>
            <person name="MacKenzie S."/>
            <person name="Amaro C."/>
        </authorList>
    </citation>
    <scope>NUCLEOTIDE SEQUENCE</scope>
</reference>